<keyword evidence="1" id="KW-0805">Transcription regulation</keyword>
<evidence type="ECO:0000313" key="5">
    <source>
        <dbReference type="EMBL" id="APX25920.1"/>
    </source>
</evidence>
<evidence type="ECO:0000256" key="3">
    <source>
        <dbReference type="ARBA" id="ARBA00023163"/>
    </source>
</evidence>
<dbReference type="EMBL" id="CP014797">
    <property type="protein sequence ID" value="APX25920.1"/>
    <property type="molecule type" value="Genomic_DNA"/>
</dbReference>
<dbReference type="PANTHER" id="PTHR46796:SF6">
    <property type="entry name" value="ARAC SUBFAMILY"/>
    <property type="match status" value="1"/>
</dbReference>
<sequence length="317" mass="34878">MTFMPRMTAETRAIRTLRPLSWRRWPGVIADVWHVHGEAGGGGFYRAPDPRLVVFLGGGRGLRLRTDDGSPWQEDVSVMYVPAGVPLWSAFSESGDHAHLDLHLDSGPLRQRLCNQPRGALSRPRLANGGPQVHMLARMIAAEVEHPARPDMASDGLLSALLSEVLDLGPPETGGERGGLPPHLLQKLESHARAALHRRITSAELAEVAGLSESWLTRGFRASRGQTPQKWLMALRLEAAEAMMPDPRASLAEIAAACGFSDQAHLTRAFRARHGETPGEWRRKRFVPDASKRARPVQAAGEYPIYLIGKYQQRSGQ</sequence>
<dbReference type="RefSeq" id="WP_076625675.1">
    <property type="nucleotide sequence ID" value="NZ_CP014797.1"/>
</dbReference>
<dbReference type="PROSITE" id="PS00041">
    <property type="entry name" value="HTH_ARAC_FAMILY_1"/>
    <property type="match status" value="1"/>
</dbReference>
<dbReference type="InterPro" id="IPR009057">
    <property type="entry name" value="Homeodomain-like_sf"/>
</dbReference>
<dbReference type="Gene3D" id="1.10.10.60">
    <property type="entry name" value="Homeodomain-like"/>
    <property type="match status" value="1"/>
</dbReference>
<keyword evidence="5" id="KW-0614">Plasmid</keyword>
<feature type="domain" description="HTH araC/xylS-type" evidence="4">
    <location>
        <begin position="186"/>
        <end position="284"/>
    </location>
</feature>
<dbReference type="GO" id="GO:0003700">
    <property type="term" value="F:DNA-binding transcription factor activity"/>
    <property type="evidence" value="ECO:0007669"/>
    <property type="project" value="InterPro"/>
</dbReference>
<dbReference type="PROSITE" id="PS01124">
    <property type="entry name" value="HTH_ARAC_FAMILY_2"/>
    <property type="match status" value="1"/>
</dbReference>
<gene>
    <name evidence="5" type="ORF">Ga0080559_TMP437</name>
</gene>
<dbReference type="KEGG" id="tpro:Ga0080559_TMP437"/>
<accession>A0A1U7DCX9</accession>
<dbReference type="Pfam" id="PF12833">
    <property type="entry name" value="HTH_18"/>
    <property type="match status" value="1"/>
</dbReference>
<geneLocation type="plasmid" evidence="6">
    <name>ptpro1</name>
</geneLocation>
<keyword evidence="3" id="KW-0804">Transcription</keyword>
<keyword evidence="6" id="KW-1185">Reference proteome</keyword>
<protein>
    <submittedName>
        <fullName evidence="5">DNA-binding domain-containing protein, AraC-type</fullName>
    </submittedName>
</protein>
<dbReference type="PANTHER" id="PTHR46796">
    <property type="entry name" value="HTH-TYPE TRANSCRIPTIONAL ACTIVATOR RHAS-RELATED"/>
    <property type="match status" value="1"/>
</dbReference>
<evidence type="ECO:0000313" key="6">
    <source>
        <dbReference type="Proteomes" id="UP000186559"/>
    </source>
</evidence>
<keyword evidence="2 5" id="KW-0238">DNA-binding</keyword>
<dbReference type="InterPro" id="IPR018062">
    <property type="entry name" value="HTH_AraC-typ_CS"/>
</dbReference>
<dbReference type="InterPro" id="IPR018060">
    <property type="entry name" value="HTH_AraC"/>
</dbReference>
<evidence type="ECO:0000256" key="2">
    <source>
        <dbReference type="ARBA" id="ARBA00023125"/>
    </source>
</evidence>
<evidence type="ECO:0000259" key="4">
    <source>
        <dbReference type="PROSITE" id="PS01124"/>
    </source>
</evidence>
<dbReference type="AlphaFoldDB" id="A0A1U7DCX9"/>
<organism evidence="5 6">
    <name type="scientific">Salipiger profundus</name>
    <dbReference type="NCBI Taxonomy" id="1229727"/>
    <lineage>
        <taxon>Bacteria</taxon>
        <taxon>Pseudomonadati</taxon>
        <taxon>Pseudomonadota</taxon>
        <taxon>Alphaproteobacteria</taxon>
        <taxon>Rhodobacterales</taxon>
        <taxon>Roseobacteraceae</taxon>
        <taxon>Salipiger</taxon>
    </lineage>
</organism>
<dbReference type="OrthoDB" id="9793400at2"/>
<dbReference type="InterPro" id="IPR050204">
    <property type="entry name" value="AraC_XylS_family_regulators"/>
</dbReference>
<dbReference type="GO" id="GO:0043565">
    <property type="term" value="F:sequence-specific DNA binding"/>
    <property type="evidence" value="ECO:0007669"/>
    <property type="project" value="InterPro"/>
</dbReference>
<reference evidence="5 6" key="1">
    <citation type="submission" date="2016-03" db="EMBL/GenBank/DDBJ databases">
        <title>Deep-sea bacteria in the southern Pacific.</title>
        <authorList>
            <person name="Tang K."/>
        </authorList>
    </citation>
    <scope>NUCLEOTIDE SEQUENCE [LARGE SCALE GENOMIC DNA]</scope>
    <source>
        <strain evidence="5 6">JLT2016</strain>
        <plasmid evidence="6">Plasmid ptpro1</plasmid>
    </source>
</reference>
<dbReference type="SUPFAM" id="SSF46689">
    <property type="entry name" value="Homeodomain-like"/>
    <property type="match status" value="2"/>
</dbReference>
<name>A0A1U7DCX9_9RHOB</name>
<dbReference type="Proteomes" id="UP000186559">
    <property type="component" value="Plasmid pTPRO1"/>
</dbReference>
<proteinExistence type="predicted"/>
<evidence type="ECO:0000256" key="1">
    <source>
        <dbReference type="ARBA" id="ARBA00023015"/>
    </source>
</evidence>
<dbReference type="SMART" id="SM00342">
    <property type="entry name" value="HTH_ARAC"/>
    <property type="match status" value="1"/>
</dbReference>